<dbReference type="GO" id="GO:0004519">
    <property type="term" value="F:endonuclease activity"/>
    <property type="evidence" value="ECO:0007669"/>
    <property type="project" value="UniProtKB-KW"/>
</dbReference>
<organism evidence="3 4">
    <name type="scientific">Tessaracoccus defluvii</name>
    <dbReference type="NCBI Taxonomy" id="1285901"/>
    <lineage>
        <taxon>Bacteria</taxon>
        <taxon>Bacillati</taxon>
        <taxon>Actinomycetota</taxon>
        <taxon>Actinomycetes</taxon>
        <taxon>Propionibacteriales</taxon>
        <taxon>Propionibacteriaceae</taxon>
        <taxon>Tessaracoccus</taxon>
    </lineage>
</organism>
<dbReference type="EMBL" id="CP060789">
    <property type="protein sequence ID" value="QNP55428.1"/>
    <property type="molecule type" value="Genomic_DNA"/>
</dbReference>
<dbReference type="GO" id="GO:0003677">
    <property type="term" value="F:DNA binding"/>
    <property type="evidence" value="ECO:0007669"/>
    <property type="project" value="UniProtKB-KW"/>
</dbReference>
<sequence length="398" mass="42954">MRTLVRHAVGGGWGHAEPGDDTAQVAIIRGADFPAVAVGDTSRVPRRWEASKKLPSRTLCPGDIILEISGGSSDRPTGRTVFVSERLLNSFECPVIPASFCRLVRVDSTQADPYYVYWWLQGMYADGRTWGYQNRSTGIANFQFEYFLDAETVTLPPIEEQRAIAATLGTLDDKIEANHRQRRLLRSLGAALFTKALICGGVQRPLKAVTTSIARGIAPKYADDDANAPLVLNQKCIRGGWVSLVPARRTQGRTVAPAKIASGGDILVNSTGVGTLGRVARWHEGSILVDSHVSVIKPDPAEVGPVTLGYALLALQPELEALGEGSTGQTELNPTRLGEFGVLLPRDTKLNGLEDVLVALERRASLVADENDRLAAVRNTLLPALVLGRVRVPVEEAV</sequence>
<dbReference type="AlphaFoldDB" id="A0A7H0H4G2"/>
<keyword evidence="4" id="KW-1185">Reference proteome</keyword>
<accession>A0A7H0H4G2</accession>
<dbReference type="PANTHER" id="PTHR30408">
    <property type="entry name" value="TYPE-1 RESTRICTION ENZYME ECOKI SPECIFICITY PROTEIN"/>
    <property type="match status" value="1"/>
</dbReference>
<keyword evidence="3" id="KW-0378">Hydrolase</keyword>
<dbReference type="GO" id="GO:0009307">
    <property type="term" value="P:DNA restriction-modification system"/>
    <property type="evidence" value="ECO:0007669"/>
    <property type="project" value="UniProtKB-KW"/>
</dbReference>
<gene>
    <name evidence="3" type="ORF">H9L22_14665</name>
</gene>
<evidence type="ECO:0000313" key="3">
    <source>
        <dbReference type="EMBL" id="QNP55428.1"/>
    </source>
</evidence>
<dbReference type="Gene3D" id="3.90.220.20">
    <property type="entry name" value="DNA methylase specificity domains"/>
    <property type="match status" value="2"/>
</dbReference>
<keyword evidence="3" id="KW-0540">Nuclease</keyword>
<dbReference type="Proteomes" id="UP000516117">
    <property type="component" value="Chromosome"/>
</dbReference>
<dbReference type="PANTHER" id="PTHR30408:SF12">
    <property type="entry name" value="TYPE I RESTRICTION ENZYME MJAVIII SPECIFICITY SUBUNIT"/>
    <property type="match status" value="1"/>
</dbReference>
<keyword evidence="3" id="KW-0255">Endonuclease</keyword>
<evidence type="ECO:0000256" key="2">
    <source>
        <dbReference type="ARBA" id="ARBA00023125"/>
    </source>
</evidence>
<keyword evidence="1" id="KW-0680">Restriction system</keyword>
<dbReference type="KEGG" id="tdf:H9L22_14665"/>
<protein>
    <submittedName>
        <fullName evidence="3">Restriction endonuclease subunit S</fullName>
    </submittedName>
</protein>
<dbReference type="InterPro" id="IPR052021">
    <property type="entry name" value="Type-I_RS_S_subunit"/>
</dbReference>
<dbReference type="RefSeq" id="WP_187720558.1">
    <property type="nucleotide sequence ID" value="NZ_BAABBL010000009.1"/>
</dbReference>
<name>A0A7H0H4G2_9ACTN</name>
<evidence type="ECO:0000313" key="4">
    <source>
        <dbReference type="Proteomes" id="UP000516117"/>
    </source>
</evidence>
<dbReference type="InterPro" id="IPR044946">
    <property type="entry name" value="Restrct_endonuc_typeI_TRD_sf"/>
</dbReference>
<dbReference type="SUPFAM" id="SSF116734">
    <property type="entry name" value="DNA methylase specificity domain"/>
    <property type="match status" value="2"/>
</dbReference>
<evidence type="ECO:0000256" key="1">
    <source>
        <dbReference type="ARBA" id="ARBA00022747"/>
    </source>
</evidence>
<proteinExistence type="predicted"/>
<dbReference type="REBASE" id="443427">
    <property type="entry name" value="S.Tde17540I"/>
</dbReference>
<keyword evidence="2" id="KW-0238">DNA-binding</keyword>
<reference evidence="3 4" key="1">
    <citation type="submission" date="2020-08" db="EMBL/GenBank/DDBJ databases">
        <title>Genome sequence of Tessaracoccus defluvii JCM 17540T.</title>
        <authorList>
            <person name="Hyun D.-W."/>
            <person name="Bae J.-W."/>
        </authorList>
    </citation>
    <scope>NUCLEOTIDE SEQUENCE [LARGE SCALE GENOMIC DNA]</scope>
    <source>
        <strain evidence="3 4">JCM 17540</strain>
    </source>
</reference>